<dbReference type="Proteomes" id="UP000011680">
    <property type="component" value="Unassembled WGS sequence"/>
</dbReference>
<keyword evidence="1" id="KW-0175">Coiled coil</keyword>
<dbReference type="RefSeq" id="WP_007737046.1">
    <property type="nucleotide sequence ID" value="NZ_AOMF01000036.1"/>
</dbReference>
<reference evidence="2 3" key="1">
    <citation type="journal article" date="2014" name="PLoS Genet.">
        <title>Phylogenetically driven sequencing of extremely halophilic archaea reveals strategies for static and dynamic osmo-response.</title>
        <authorList>
            <person name="Becker E.A."/>
            <person name="Seitzer P.M."/>
            <person name="Tritt A."/>
            <person name="Larsen D."/>
            <person name="Krusor M."/>
            <person name="Yao A.I."/>
            <person name="Wu D."/>
            <person name="Madern D."/>
            <person name="Eisen J.A."/>
            <person name="Darling A.E."/>
            <person name="Facciotti M.T."/>
        </authorList>
    </citation>
    <scope>NUCLEOTIDE SEQUENCE [LARGE SCALE GENOMIC DNA]</scope>
    <source>
        <strain evidence="2 3">JCM 13552</strain>
    </source>
</reference>
<name>M0NFC2_9EURY</name>
<accession>M0NFC2</accession>
<evidence type="ECO:0000256" key="1">
    <source>
        <dbReference type="SAM" id="Coils"/>
    </source>
</evidence>
<feature type="coiled-coil region" evidence="1">
    <location>
        <begin position="106"/>
        <end position="133"/>
    </location>
</feature>
<proteinExistence type="predicted"/>
<evidence type="ECO:0000313" key="2">
    <source>
        <dbReference type="EMBL" id="EMA56516.1"/>
    </source>
</evidence>
<dbReference type="eggNOG" id="ENOG502N5EZ">
    <property type="taxonomic scope" value="Archaea"/>
</dbReference>
<dbReference type="InterPro" id="IPR036388">
    <property type="entry name" value="WH-like_DNA-bd_sf"/>
</dbReference>
<dbReference type="InterPro" id="IPR036390">
    <property type="entry name" value="WH_DNA-bd_sf"/>
</dbReference>
<dbReference type="OrthoDB" id="274740at2157"/>
<protein>
    <submittedName>
        <fullName evidence="2">Uncharacterized protein</fullName>
    </submittedName>
</protein>
<sequence length="157" mass="17908">MAMTVADLDWKSHEILGVLFEATEELTTSEIRDLSGIEPNRVILYRIENYLEPMELVETRQPPTEGGTVVPGKRIQLTEKGEQATADLRESDDKEGVSITDLPERVEQLASLIESLRDDIDRIDRRLDHREEVDDDVADAIENMDERISTLEAYHSE</sequence>
<dbReference type="Gene3D" id="1.10.10.10">
    <property type="entry name" value="Winged helix-like DNA-binding domain superfamily/Winged helix DNA-binding domain"/>
    <property type="match status" value="1"/>
</dbReference>
<dbReference type="AlphaFoldDB" id="M0NFC2"/>
<keyword evidence="3" id="KW-1185">Reference proteome</keyword>
<organism evidence="2 3">
    <name type="scientific">Halococcus thailandensis JCM 13552</name>
    <dbReference type="NCBI Taxonomy" id="1227457"/>
    <lineage>
        <taxon>Archaea</taxon>
        <taxon>Methanobacteriati</taxon>
        <taxon>Methanobacteriota</taxon>
        <taxon>Stenosarchaea group</taxon>
        <taxon>Halobacteria</taxon>
        <taxon>Halobacteriales</taxon>
        <taxon>Halococcaceae</taxon>
        <taxon>Halococcus</taxon>
    </lineage>
</organism>
<dbReference type="SUPFAM" id="SSF46785">
    <property type="entry name" value="Winged helix' DNA-binding domain"/>
    <property type="match status" value="1"/>
</dbReference>
<evidence type="ECO:0000313" key="3">
    <source>
        <dbReference type="Proteomes" id="UP000011680"/>
    </source>
</evidence>
<dbReference type="EMBL" id="AOMF01000036">
    <property type="protein sequence ID" value="EMA56516.1"/>
    <property type="molecule type" value="Genomic_DNA"/>
</dbReference>
<gene>
    <name evidence="2" type="ORF">C451_01963</name>
</gene>
<comment type="caution">
    <text evidence="2">The sequence shown here is derived from an EMBL/GenBank/DDBJ whole genome shotgun (WGS) entry which is preliminary data.</text>
</comment>